<evidence type="ECO:0000313" key="1">
    <source>
        <dbReference type="EMBL" id="KAJ8645107.1"/>
    </source>
</evidence>
<accession>A0ACC2MIY7</accession>
<comment type="caution">
    <text evidence="1">The sequence shown here is derived from an EMBL/GenBank/DDBJ whole genome shotgun (WGS) entry which is preliminary data.</text>
</comment>
<keyword evidence="2" id="KW-1185">Reference proteome</keyword>
<reference evidence="1 2" key="1">
    <citation type="journal article" date="2022" name="Hortic Res">
        <title>A haplotype resolved chromosomal level avocado genome allows analysis of novel avocado genes.</title>
        <authorList>
            <person name="Nath O."/>
            <person name="Fletcher S.J."/>
            <person name="Hayward A."/>
            <person name="Shaw L.M."/>
            <person name="Masouleh A.K."/>
            <person name="Furtado A."/>
            <person name="Henry R.J."/>
            <person name="Mitter N."/>
        </authorList>
    </citation>
    <scope>NUCLEOTIDE SEQUENCE [LARGE SCALE GENOMIC DNA]</scope>
    <source>
        <strain evidence="2">cv. Hass</strain>
    </source>
</reference>
<dbReference type="Proteomes" id="UP001234297">
    <property type="component" value="Chromosome 2"/>
</dbReference>
<evidence type="ECO:0000313" key="2">
    <source>
        <dbReference type="Proteomes" id="UP001234297"/>
    </source>
</evidence>
<gene>
    <name evidence="1" type="ORF">MRB53_006855</name>
</gene>
<proteinExistence type="predicted"/>
<sequence length="785" mass="87641">MKASISAGPEGIWRNQHQSEKLIKHFKGKCRNHHHFNLSVLAFGYVLGAVLVLGSFVCGFCEEISLVSVPLGFEISGFDKRHWVSENGIFAFGFLSDYQKDGFVVGIWYNFGNRGAVPDMLPVWTVGGGIRVSQNSTFQLSMDGSLALFDNLSGLLVWSSNTSSLGVQTANLLNSGNLVLMGSGQEVVWDSFHRPTDTLLPGQSLHFPQALQAPSANTAAGYYSFQIRSSGEVVLVWDSNVTYWSSHLSPSMVATEARFESNGVFGLFDETGKIVWYRSSKDFRDPSVVFRLLRIDPDGNLRIYSWDDALHLWKVGWQAVENQCYVFGSCGLYSTCGYNSTGPICECLVQDSMGWDTAYEVDSSSYGCKKMVDLDNCKTGISMMSLKQTVLYGLYPPHDVDVMLSAEACKRYCLNDSSCFAATAKNDGSGLCTIKRTSFISGYRYVSVPATSFLKVCLAPQAVSTQEAKLHNNPEIPLSQPSLSGVDDHKGFALAVAVLFFITASVFLIVEIFIFWFVYRRRQVRSQMRAPFLKDARMDPHYSAVIRLSFEEVRQLTNDFKTQLGPTVFKGALPNKMPVVAKIQQQGSWQKRLDIAIGVARAVAYLHLECQQCIAHGNLKLENILLDEQLVAKVTDFGLLGLMEKEDASSSETLPERDVYKFGEMLLQIVMAKRDVLRSDVFSLAYEMCRDQKLGEVSDIKLEDRIEWAGVERVVRIAFWCMQDQPFLRPSIGEVVKVLEGSLHVDTPPMRSAFEIDENQTAERDIDAVEGGISSIWLLYLKLKY</sequence>
<organism evidence="1 2">
    <name type="scientific">Persea americana</name>
    <name type="common">Avocado</name>
    <dbReference type="NCBI Taxonomy" id="3435"/>
    <lineage>
        <taxon>Eukaryota</taxon>
        <taxon>Viridiplantae</taxon>
        <taxon>Streptophyta</taxon>
        <taxon>Embryophyta</taxon>
        <taxon>Tracheophyta</taxon>
        <taxon>Spermatophyta</taxon>
        <taxon>Magnoliopsida</taxon>
        <taxon>Magnoliidae</taxon>
        <taxon>Laurales</taxon>
        <taxon>Lauraceae</taxon>
        <taxon>Persea</taxon>
    </lineage>
</organism>
<dbReference type="EMBL" id="CM056810">
    <property type="protein sequence ID" value="KAJ8645107.1"/>
    <property type="molecule type" value="Genomic_DNA"/>
</dbReference>
<protein>
    <submittedName>
        <fullName evidence="1">Uncharacterized protein</fullName>
    </submittedName>
</protein>
<name>A0ACC2MIY7_PERAE</name>